<accession>A0A182PK88</accession>
<dbReference type="Pfam" id="PF03567">
    <property type="entry name" value="Sulfotransfer_2"/>
    <property type="match status" value="1"/>
</dbReference>
<keyword evidence="7" id="KW-0472">Membrane</keyword>
<dbReference type="STRING" id="199890.A0A182PK88"/>
<keyword evidence="9" id="KW-0735">Signal-anchor</keyword>
<evidence type="ECO:0000256" key="9">
    <source>
        <dbReference type="RuleBase" id="RU364020"/>
    </source>
</evidence>
<dbReference type="EC" id="2.8.2.-" evidence="9"/>
<sequence>ACIGGIFVVITLIICVTNYELIRTAFGERSVVDINNWRLAHLAKACKRLNNGEHTNLQPAFYLHSKNHSLLYCLVFKAGTSSWFYNFNSWAGYSEYEIMHIDNLFLARKFYPKENRVTLMQSMEHSFSFIIVRHPFDRLISAFEDRLVSRKNAYYSRVSQAIYHRYHPGGNGYISFRDFVQYIIDDVEYRNSTMGLDIHWCPVNNLCTPCLARYDFIMKLETYEQDMAVLIKAARLQGKVKLVKVNHARKESLETLMHKYFSQITQKQMDMLYSIYKIDFELFGYSAESYFQIPKALT</sequence>
<reference evidence="11" key="1">
    <citation type="submission" date="2013-03" db="EMBL/GenBank/DDBJ databases">
        <title>The Genome Sequence of Anopheles epiroticus epiroticus2.</title>
        <authorList>
            <consortium name="The Broad Institute Genomics Platform"/>
            <person name="Neafsey D.E."/>
            <person name="Howell P."/>
            <person name="Walker B."/>
            <person name="Young S.K."/>
            <person name="Zeng Q."/>
            <person name="Gargeya S."/>
            <person name="Fitzgerald M."/>
            <person name="Haas B."/>
            <person name="Abouelleil A."/>
            <person name="Allen A.W."/>
            <person name="Alvarado L."/>
            <person name="Arachchi H.M."/>
            <person name="Berlin A.M."/>
            <person name="Chapman S.B."/>
            <person name="Gainer-Dewar J."/>
            <person name="Goldberg J."/>
            <person name="Griggs A."/>
            <person name="Gujja S."/>
            <person name="Hansen M."/>
            <person name="Howarth C."/>
            <person name="Imamovic A."/>
            <person name="Ireland A."/>
            <person name="Larimer J."/>
            <person name="McCowan C."/>
            <person name="Murphy C."/>
            <person name="Pearson M."/>
            <person name="Poon T.W."/>
            <person name="Priest M."/>
            <person name="Roberts A."/>
            <person name="Saif S."/>
            <person name="Shea T."/>
            <person name="Sisk P."/>
            <person name="Sykes S."/>
            <person name="Wortman J."/>
            <person name="Nusbaum C."/>
            <person name="Birren B."/>
        </authorList>
    </citation>
    <scope>NUCLEOTIDE SEQUENCE [LARGE SCALE GENOMIC DNA]</scope>
    <source>
        <strain evidence="11">Epiroticus2</strain>
    </source>
</reference>
<dbReference type="GO" id="GO:0000139">
    <property type="term" value="C:Golgi membrane"/>
    <property type="evidence" value="ECO:0007669"/>
    <property type="project" value="UniProtKB-SubCell"/>
</dbReference>
<keyword evidence="11" id="KW-1185">Reference proteome</keyword>
<comment type="subcellular location">
    <subcellularLocation>
        <location evidence="1 9">Golgi apparatus membrane</location>
        <topology evidence="1 9">Single-pass type II membrane protein</topology>
    </subcellularLocation>
</comment>
<evidence type="ECO:0000256" key="3">
    <source>
        <dbReference type="ARBA" id="ARBA00022679"/>
    </source>
</evidence>
<evidence type="ECO:0000256" key="4">
    <source>
        <dbReference type="ARBA" id="ARBA00022692"/>
    </source>
</evidence>
<dbReference type="PANTHER" id="PTHR12137:SF63">
    <property type="entry name" value="CARBOHYDRATE SULFOTRANSFERASE"/>
    <property type="match status" value="1"/>
</dbReference>
<dbReference type="EnsemblMetazoa" id="AEPI007354-RA">
    <property type="protein sequence ID" value="AEPI007354-PA"/>
    <property type="gene ID" value="AEPI007354"/>
</dbReference>
<dbReference type="InterPro" id="IPR005331">
    <property type="entry name" value="Sulfotransferase"/>
</dbReference>
<evidence type="ECO:0000256" key="1">
    <source>
        <dbReference type="ARBA" id="ARBA00004323"/>
    </source>
</evidence>
<dbReference type="InterPro" id="IPR018011">
    <property type="entry name" value="Carb_sulfotrans_8-10"/>
</dbReference>
<evidence type="ECO:0000256" key="5">
    <source>
        <dbReference type="ARBA" id="ARBA00022989"/>
    </source>
</evidence>
<dbReference type="GO" id="GO:0008146">
    <property type="term" value="F:sulfotransferase activity"/>
    <property type="evidence" value="ECO:0007669"/>
    <property type="project" value="InterPro"/>
</dbReference>
<keyword evidence="9" id="KW-0119">Carbohydrate metabolism</keyword>
<dbReference type="GO" id="GO:0016051">
    <property type="term" value="P:carbohydrate biosynthetic process"/>
    <property type="evidence" value="ECO:0007669"/>
    <property type="project" value="InterPro"/>
</dbReference>
<dbReference type="Proteomes" id="UP000075885">
    <property type="component" value="Unassembled WGS sequence"/>
</dbReference>
<keyword evidence="5" id="KW-1133">Transmembrane helix</keyword>
<dbReference type="AlphaFoldDB" id="A0A182PK88"/>
<keyword evidence="4" id="KW-0812">Transmembrane</keyword>
<evidence type="ECO:0000256" key="2">
    <source>
        <dbReference type="ARBA" id="ARBA00006339"/>
    </source>
</evidence>
<evidence type="ECO:0000256" key="7">
    <source>
        <dbReference type="ARBA" id="ARBA00023136"/>
    </source>
</evidence>
<evidence type="ECO:0000313" key="11">
    <source>
        <dbReference type="Proteomes" id="UP000075885"/>
    </source>
</evidence>
<dbReference type="VEuPathDB" id="VectorBase:AEPI007354"/>
<keyword evidence="3 9" id="KW-0808">Transferase</keyword>
<evidence type="ECO:0000256" key="6">
    <source>
        <dbReference type="ARBA" id="ARBA00023034"/>
    </source>
</evidence>
<keyword evidence="8 9" id="KW-0325">Glycoprotein</keyword>
<protein>
    <recommendedName>
        <fullName evidence="9">Carbohydrate sulfotransferase</fullName>
        <ecNumber evidence="9">2.8.2.-</ecNumber>
    </recommendedName>
</protein>
<proteinExistence type="inferred from homology"/>
<keyword evidence="6 9" id="KW-0333">Golgi apparatus</keyword>
<comment type="similarity">
    <text evidence="2 9">Belongs to the sulfotransferase 2 family.</text>
</comment>
<evidence type="ECO:0000313" key="10">
    <source>
        <dbReference type="EnsemblMetazoa" id="AEPI007354-PA"/>
    </source>
</evidence>
<name>A0A182PK88_9DIPT</name>
<reference evidence="10" key="2">
    <citation type="submission" date="2020-05" db="UniProtKB">
        <authorList>
            <consortium name="EnsemblMetazoa"/>
        </authorList>
    </citation>
    <scope>IDENTIFICATION</scope>
    <source>
        <strain evidence="10">Epiroticus2</strain>
    </source>
</reference>
<organism evidence="10 11">
    <name type="scientific">Anopheles epiroticus</name>
    <dbReference type="NCBI Taxonomy" id="199890"/>
    <lineage>
        <taxon>Eukaryota</taxon>
        <taxon>Metazoa</taxon>
        <taxon>Ecdysozoa</taxon>
        <taxon>Arthropoda</taxon>
        <taxon>Hexapoda</taxon>
        <taxon>Insecta</taxon>
        <taxon>Pterygota</taxon>
        <taxon>Neoptera</taxon>
        <taxon>Endopterygota</taxon>
        <taxon>Diptera</taxon>
        <taxon>Nematocera</taxon>
        <taxon>Culicoidea</taxon>
        <taxon>Culicidae</taxon>
        <taxon>Anophelinae</taxon>
        <taxon>Anopheles</taxon>
    </lineage>
</organism>
<evidence type="ECO:0000256" key="8">
    <source>
        <dbReference type="ARBA" id="ARBA00023180"/>
    </source>
</evidence>
<dbReference type="PANTHER" id="PTHR12137">
    <property type="entry name" value="CARBOHYDRATE SULFOTRANSFERASE"/>
    <property type="match status" value="1"/>
</dbReference>